<sequence length="341" mass="38953">MVIFQRLFYKLISVSNRLVFLTSLFLIGISSILIYVLEPDTFENPFNGFWWVMTTVTTVGYGDFSPVSAAGKILAMGLYIFGIGLISIVISKVVDQIFLFQRRKEQGKMDFTGANHFVIIDWSTNAKLAIQEILHSDPEVQIVLIDQLDTTPLSHERVHYVQGNPIQQSTLEQANLKEAKAVFVFANEVTDFGNFIQDASYVDGKTLLIATTIERYYEEIYTIVEVKDRSNVENFVHVDIDEFILSTDTISQMAVRSAFHPGSSRIVSQLLSKQHGDDLYEIKKRPHWSTYRDAFNELLKEGATLVSNGEKLNINRQLDREIPDDARLFVICDEETYKRVK</sequence>
<proteinExistence type="predicted"/>
<reference evidence="4 5" key="1">
    <citation type="submission" date="2016-10" db="EMBL/GenBank/DDBJ databases">
        <authorList>
            <person name="de Groot N.N."/>
        </authorList>
    </citation>
    <scope>NUCLEOTIDE SEQUENCE [LARGE SCALE GENOMIC DNA]</scope>
    <source>
        <strain evidence="5">P4B,CCM 7963,CECT 7998,DSM 25260,IBRC-M 10614,KCTC 13821</strain>
    </source>
</reference>
<dbReference type="InterPro" id="IPR050721">
    <property type="entry name" value="Trk_Ktr_HKT_K-transport"/>
</dbReference>
<dbReference type="AlphaFoldDB" id="A0A1G8PLM1"/>
<keyword evidence="2" id="KW-0472">Membrane</keyword>
<dbReference type="InterPro" id="IPR013099">
    <property type="entry name" value="K_chnl_dom"/>
</dbReference>
<dbReference type="PANTHER" id="PTHR43833:SF9">
    <property type="entry name" value="POTASSIUM CHANNEL PROTEIN YUGO-RELATED"/>
    <property type="match status" value="1"/>
</dbReference>
<name>A0A1G8PLM1_9BACI</name>
<dbReference type="InterPro" id="IPR003148">
    <property type="entry name" value="RCK_N"/>
</dbReference>
<dbReference type="PANTHER" id="PTHR43833">
    <property type="entry name" value="POTASSIUM CHANNEL PROTEIN 2-RELATED-RELATED"/>
    <property type="match status" value="1"/>
</dbReference>
<organism evidence="4 5">
    <name type="scientific">Alteribacillus bidgolensis</name>
    <dbReference type="NCBI Taxonomy" id="930129"/>
    <lineage>
        <taxon>Bacteria</taxon>
        <taxon>Bacillati</taxon>
        <taxon>Bacillota</taxon>
        <taxon>Bacilli</taxon>
        <taxon>Bacillales</taxon>
        <taxon>Bacillaceae</taxon>
        <taxon>Alteribacillus</taxon>
    </lineage>
</organism>
<dbReference type="RefSeq" id="WP_170031972.1">
    <property type="nucleotide sequence ID" value="NZ_FNDU01000015.1"/>
</dbReference>
<keyword evidence="2" id="KW-0812">Transmembrane</keyword>
<evidence type="ECO:0000256" key="1">
    <source>
        <dbReference type="ARBA" id="ARBA00004651"/>
    </source>
</evidence>
<dbReference type="GO" id="GO:0006813">
    <property type="term" value="P:potassium ion transport"/>
    <property type="evidence" value="ECO:0007669"/>
    <property type="project" value="InterPro"/>
</dbReference>
<dbReference type="STRING" id="930129.SAMN05216352_11522"/>
<dbReference type="SUPFAM" id="SSF81324">
    <property type="entry name" value="Voltage-gated potassium channels"/>
    <property type="match status" value="1"/>
</dbReference>
<accession>A0A1G8PLM1</accession>
<dbReference type="Pfam" id="PF07885">
    <property type="entry name" value="Ion_trans_2"/>
    <property type="match status" value="1"/>
</dbReference>
<protein>
    <submittedName>
        <fullName evidence="4">Voltage-gated potassium channel</fullName>
    </submittedName>
</protein>
<comment type="subcellular location">
    <subcellularLocation>
        <location evidence="1">Cell membrane</location>
        <topology evidence="1">Multi-pass membrane protein</topology>
    </subcellularLocation>
</comment>
<keyword evidence="4" id="KW-0406">Ion transport</keyword>
<feature type="transmembrane region" description="Helical" evidence="2">
    <location>
        <begin position="73"/>
        <end position="94"/>
    </location>
</feature>
<dbReference type="GO" id="GO:0034220">
    <property type="term" value="P:monoatomic ion transmembrane transport"/>
    <property type="evidence" value="ECO:0007669"/>
    <property type="project" value="UniProtKB-KW"/>
</dbReference>
<dbReference type="Pfam" id="PF22614">
    <property type="entry name" value="Slo-like_RCK"/>
    <property type="match status" value="1"/>
</dbReference>
<dbReference type="Proteomes" id="UP000199017">
    <property type="component" value="Unassembled WGS sequence"/>
</dbReference>
<evidence type="ECO:0000313" key="5">
    <source>
        <dbReference type="Proteomes" id="UP000199017"/>
    </source>
</evidence>
<dbReference type="EMBL" id="FNDU01000015">
    <property type="protein sequence ID" value="SDI93188.1"/>
    <property type="molecule type" value="Genomic_DNA"/>
</dbReference>
<evidence type="ECO:0000259" key="3">
    <source>
        <dbReference type="PROSITE" id="PS51201"/>
    </source>
</evidence>
<dbReference type="Gene3D" id="1.10.287.70">
    <property type="match status" value="1"/>
</dbReference>
<dbReference type="InterPro" id="IPR036291">
    <property type="entry name" value="NAD(P)-bd_dom_sf"/>
</dbReference>
<evidence type="ECO:0000256" key="2">
    <source>
        <dbReference type="SAM" id="Phobius"/>
    </source>
</evidence>
<dbReference type="Gene3D" id="3.40.50.720">
    <property type="entry name" value="NAD(P)-binding Rossmann-like Domain"/>
    <property type="match status" value="1"/>
</dbReference>
<dbReference type="SUPFAM" id="SSF51735">
    <property type="entry name" value="NAD(P)-binding Rossmann-fold domains"/>
    <property type="match status" value="1"/>
</dbReference>
<feature type="domain" description="RCK N-terminal" evidence="3">
    <location>
        <begin position="114"/>
        <end position="245"/>
    </location>
</feature>
<dbReference type="PROSITE" id="PS51201">
    <property type="entry name" value="RCK_N"/>
    <property type="match status" value="1"/>
</dbReference>
<keyword evidence="5" id="KW-1185">Reference proteome</keyword>
<feature type="transmembrane region" description="Helical" evidence="2">
    <location>
        <begin position="18"/>
        <end position="37"/>
    </location>
</feature>
<dbReference type="GO" id="GO:0005886">
    <property type="term" value="C:plasma membrane"/>
    <property type="evidence" value="ECO:0007669"/>
    <property type="project" value="UniProtKB-SubCell"/>
</dbReference>
<evidence type="ECO:0000313" key="4">
    <source>
        <dbReference type="EMBL" id="SDI93188.1"/>
    </source>
</evidence>
<keyword evidence="4" id="KW-0813">Transport</keyword>
<keyword evidence="4" id="KW-0407">Ion channel</keyword>
<gene>
    <name evidence="4" type="ORF">SAMN05216352_11522</name>
</gene>
<keyword evidence="2" id="KW-1133">Transmembrane helix</keyword>